<dbReference type="GO" id="GO:0140359">
    <property type="term" value="F:ABC-type transporter activity"/>
    <property type="evidence" value="ECO:0007669"/>
    <property type="project" value="InterPro"/>
</dbReference>
<evidence type="ECO:0000256" key="2">
    <source>
        <dbReference type="ARBA" id="ARBA00022737"/>
    </source>
</evidence>
<gene>
    <name evidence="4" type="primary">Abca1</name>
    <name evidence="4" type="ORF">SNEC2469_LOCUS22278</name>
</gene>
<dbReference type="OrthoDB" id="10255969at2759"/>
<dbReference type="PANTHER" id="PTHR19229">
    <property type="entry name" value="ATP-BINDING CASSETTE TRANSPORTER SUBFAMILY A ABCA"/>
    <property type="match status" value="1"/>
</dbReference>
<sequence length="106" mass="12124">YQLELFLAQGFSVGEGFATKQEELEAFVQQKISEKSFLLEGHAERFLYQLPPRGESLQLGRVFQAMEAEKNRLGITDYSLSQPSLEQVFLRFAKEQFDAQKAEGTE</sequence>
<organism evidence="4 5">
    <name type="scientific">Symbiodinium necroappetens</name>
    <dbReference type="NCBI Taxonomy" id="1628268"/>
    <lineage>
        <taxon>Eukaryota</taxon>
        <taxon>Sar</taxon>
        <taxon>Alveolata</taxon>
        <taxon>Dinophyceae</taxon>
        <taxon>Suessiales</taxon>
        <taxon>Symbiodiniaceae</taxon>
        <taxon>Symbiodinium</taxon>
    </lineage>
</organism>
<accession>A0A812Y8F2</accession>
<name>A0A812Y8F2_9DINO</name>
<keyword evidence="5" id="KW-1185">Reference proteome</keyword>
<reference evidence="4" key="1">
    <citation type="submission" date="2021-02" db="EMBL/GenBank/DDBJ databases">
        <authorList>
            <person name="Dougan E. K."/>
            <person name="Rhodes N."/>
            <person name="Thang M."/>
            <person name="Chan C."/>
        </authorList>
    </citation>
    <scope>NUCLEOTIDE SEQUENCE</scope>
</reference>
<dbReference type="InterPro" id="IPR026082">
    <property type="entry name" value="ABCA"/>
</dbReference>
<comment type="caution">
    <text evidence="4">The sequence shown here is derived from an EMBL/GenBank/DDBJ whole genome shotgun (WGS) entry which is preliminary data.</text>
</comment>
<dbReference type="PANTHER" id="PTHR19229:SF36">
    <property type="entry name" value="ATP-BINDING CASSETTE SUB-FAMILY A MEMBER 2"/>
    <property type="match status" value="1"/>
</dbReference>
<dbReference type="InterPro" id="IPR056264">
    <property type="entry name" value="R2_ABCA1-4-like"/>
</dbReference>
<feature type="domain" description="ABCA1-4-like C-terminal R2 regulatory" evidence="3">
    <location>
        <begin position="19"/>
        <end position="82"/>
    </location>
</feature>
<keyword evidence="2" id="KW-0677">Repeat</keyword>
<dbReference type="GO" id="GO:0016020">
    <property type="term" value="C:membrane"/>
    <property type="evidence" value="ECO:0007669"/>
    <property type="project" value="InterPro"/>
</dbReference>
<dbReference type="AlphaFoldDB" id="A0A812Y8F2"/>
<dbReference type="Proteomes" id="UP000601435">
    <property type="component" value="Unassembled WGS sequence"/>
</dbReference>
<keyword evidence="1" id="KW-0813">Transport</keyword>
<evidence type="ECO:0000259" key="3">
    <source>
        <dbReference type="Pfam" id="PF23321"/>
    </source>
</evidence>
<evidence type="ECO:0000313" key="5">
    <source>
        <dbReference type="Proteomes" id="UP000601435"/>
    </source>
</evidence>
<proteinExistence type="predicted"/>
<evidence type="ECO:0000256" key="1">
    <source>
        <dbReference type="ARBA" id="ARBA00022448"/>
    </source>
</evidence>
<evidence type="ECO:0000313" key="4">
    <source>
        <dbReference type="EMBL" id="CAE7764410.1"/>
    </source>
</evidence>
<dbReference type="EMBL" id="CAJNJA010040268">
    <property type="protein sequence ID" value="CAE7764410.1"/>
    <property type="molecule type" value="Genomic_DNA"/>
</dbReference>
<dbReference type="GO" id="GO:0005319">
    <property type="term" value="F:lipid transporter activity"/>
    <property type="evidence" value="ECO:0007669"/>
    <property type="project" value="TreeGrafter"/>
</dbReference>
<feature type="non-terminal residue" evidence="4">
    <location>
        <position position="1"/>
    </location>
</feature>
<protein>
    <submittedName>
        <fullName evidence="4">Abca1 protein</fullName>
    </submittedName>
</protein>
<dbReference type="Pfam" id="PF23321">
    <property type="entry name" value="R1_ABCA1"/>
    <property type="match status" value="1"/>
</dbReference>